<dbReference type="InterPro" id="IPR008991">
    <property type="entry name" value="Translation_prot_SH3-like_sf"/>
</dbReference>
<dbReference type="PANTHER" id="PTHR15680">
    <property type="entry name" value="RIBOSOMAL PROTEIN L19"/>
    <property type="match status" value="1"/>
</dbReference>
<dbReference type="GO" id="GO:0022625">
    <property type="term" value="C:cytosolic large ribosomal subunit"/>
    <property type="evidence" value="ECO:0007669"/>
    <property type="project" value="TreeGrafter"/>
</dbReference>
<evidence type="ECO:0000256" key="7">
    <source>
        <dbReference type="SAM" id="MobiDB-lite"/>
    </source>
</evidence>
<evidence type="ECO:0000256" key="1">
    <source>
        <dbReference type="ARBA" id="ARBA00005781"/>
    </source>
</evidence>
<evidence type="ECO:0000256" key="5">
    <source>
        <dbReference type="HAMAP-Rule" id="MF_00402"/>
    </source>
</evidence>
<name>A0A2M7IDT2_9BACT</name>
<dbReference type="Pfam" id="PF01245">
    <property type="entry name" value="Ribosomal_L19"/>
    <property type="match status" value="1"/>
</dbReference>
<reference evidence="9" key="1">
    <citation type="submission" date="2017-09" db="EMBL/GenBank/DDBJ databases">
        <title>Depth-based differentiation of microbial function through sediment-hosted aquifers and enrichment of novel symbionts in the deep terrestrial subsurface.</title>
        <authorList>
            <person name="Probst A.J."/>
            <person name="Ladd B."/>
            <person name="Jarett J.K."/>
            <person name="Geller-Mcgrath D.E."/>
            <person name="Sieber C.M.K."/>
            <person name="Emerson J.B."/>
            <person name="Anantharaman K."/>
            <person name="Thomas B.C."/>
            <person name="Malmstrom R."/>
            <person name="Stieglmeier M."/>
            <person name="Klingl A."/>
            <person name="Woyke T."/>
            <person name="Ryan C.M."/>
            <person name="Banfield J.F."/>
        </authorList>
    </citation>
    <scope>NUCLEOTIDE SEQUENCE [LARGE SCALE GENOMIC DNA]</scope>
</reference>
<accession>A0A2M7IDT2</accession>
<dbReference type="NCBIfam" id="TIGR01024">
    <property type="entry name" value="rplS_bact"/>
    <property type="match status" value="1"/>
</dbReference>
<evidence type="ECO:0000313" key="9">
    <source>
        <dbReference type="Proteomes" id="UP000231673"/>
    </source>
</evidence>
<dbReference type="PIRSF" id="PIRSF002191">
    <property type="entry name" value="Ribosomal_L19"/>
    <property type="match status" value="1"/>
</dbReference>
<dbReference type="Gene3D" id="2.30.30.790">
    <property type="match status" value="1"/>
</dbReference>
<dbReference type="AlphaFoldDB" id="A0A2M7IDT2"/>
<organism evidence="8 9">
    <name type="scientific">Candidatus Portnoybacteria bacterium CG_4_8_14_3_um_filter_44_15</name>
    <dbReference type="NCBI Taxonomy" id="1974803"/>
    <lineage>
        <taxon>Bacteria</taxon>
        <taxon>Candidatus Portnoyibacteriota</taxon>
    </lineage>
</organism>
<evidence type="ECO:0000256" key="2">
    <source>
        <dbReference type="ARBA" id="ARBA00022980"/>
    </source>
</evidence>
<dbReference type="EMBL" id="PFGW01000031">
    <property type="protein sequence ID" value="PIW74661.1"/>
    <property type="molecule type" value="Genomic_DNA"/>
</dbReference>
<protein>
    <recommendedName>
        <fullName evidence="4 5">Large ribosomal subunit protein bL19</fullName>
    </recommendedName>
</protein>
<evidence type="ECO:0000256" key="6">
    <source>
        <dbReference type="RuleBase" id="RU000559"/>
    </source>
</evidence>
<dbReference type="GO" id="GO:0006412">
    <property type="term" value="P:translation"/>
    <property type="evidence" value="ECO:0007669"/>
    <property type="project" value="UniProtKB-UniRule"/>
</dbReference>
<sequence length="130" mass="15068">MNKLDKFNRAQERKDIPEIRTGYAVRVHQKIKEGDKQRIQIFEGLVIARKHGQGINSTITVRKVSGGFGVERIFPVHSPVIEKIEVVRKHKVRRAKLYYIREKSAKEARLKEIKDKPAKKPVSKKKASEK</sequence>
<keyword evidence="3 5" id="KW-0687">Ribonucleoprotein</keyword>
<feature type="region of interest" description="Disordered" evidence="7">
    <location>
        <begin position="110"/>
        <end position="130"/>
    </location>
</feature>
<feature type="compositionally biased region" description="Basic residues" evidence="7">
    <location>
        <begin position="119"/>
        <end position="130"/>
    </location>
</feature>
<comment type="function">
    <text evidence="5 6">This protein is located at the 30S-50S ribosomal subunit interface and may play a role in the structure and function of the aminoacyl-tRNA binding site.</text>
</comment>
<dbReference type="InterPro" id="IPR001857">
    <property type="entry name" value="Ribosomal_bL19"/>
</dbReference>
<dbReference type="Proteomes" id="UP000231673">
    <property type="component" value="Unassembled WGS sequence"/>
</dbReference>
<dbReference type="GO" id="GO:0003735">
    <property type="term" value="F:structural constituent of ribosome"/>
    <property type="evidence" value="ECO:0007669"/>
    <property type="project" value="InterPro"/>
</dbReference>
<evidence type="ECO:0000256" key="3">
    <source>
        <dbReference type="ARBA" id="ARBA00023274"/>
    </source>
</evidence>
<proteinExistence type="inferred from homology"/>
<dbReference type="InterPro" id="IPR038657">
    <property type="entry name" value="Ribosomal_bL19_sf"/>
</dbReference>
<dbReference type="PANTHER" id="PTHR15680:SF9">
    <property type="entry name" value="LARGE RIBOSOMAL SUBUNIT PROTEIN BL19M"/>
    <property type="match status" value="1"/>
</dbReference>
<comment type="caution">
    <text evidence="8">The sequence shown here is derived from an EMBL/GenBank/DDBJ whole genome shotgun (WGS) entry which is preliminary data.</text>
</comment>
<dbReference type="PRINTS" id="PR00061">
    <property type="entry name" value="RIBOSOMALL19"/>
</dbReference>
<evidence type="ECO:0000313" key="8">
    <source>
        <dbReference type="EMBL" id="PIW74661.1"/>
    </source>
</evidence>
<dbReference type="HAMAP" id="MF_00402">
    <property type="entry name" value="Ribosomal_bL19"/>
    <property type="match status" value="1"/>
</dbReference>
<keyword evidence="2 5" id="KW-0689">Ribosomal protein</keyword>
<comment type="similarity">
    <text evidence="1 5 6">Belongs to the bacterial ribosomal protein bL19 family.</text>
</comment>
<dbReference type="SUPFAM" id="SSF50104">
    <property type="entry name" value="Translation proteins SH3-like domain"/>
    <property type="match status" value="1"/>
</dbReference>
<gene>
    <name evidence="5" type="primary">rplS</name>
    <name evidence="8" type="ORF">CO003_01495</name>
</gene>
<evidence type="ECO:0000256" key="4">
    <source>
        <dbReference type="ARBA" id="ARBA00035171"/>
    </source>
</evidence>